<sequence length="441" mass="50795">MSSVHPVSLLQVPTKAPGSVMAARAPPLITYATILKQGLRDKQIENQIPGEEQPKPLPKLENAATNPSWAKPQKDSNGFVITSYDDWTARARAQFRHQIRQEQKNRISPELEAAFDPIPRHAPGTCGRFHCQCFPSRVNDFSRVPNRDIVVRIDGPARLILNPVDNLVEVQAQTIKSAVTIDRSKETWQKAWKVCYEETCVFEIDISKYMGRERRVWSTAPVTEAIVMGMRMVHVRLVNKVRQNYKLISNNASRPGMYEAELPFLVNPMHTHLDEERLARMDDDFERRVQPDLESVKDAVDEEPWPRYWQTIGTQMAIRTRIYHAAQKAAFDQPYKGHISNDVVVQLLHLMVKWEEKESFGFENTFKSYLNQYRQWRKDNANGKANETYLLNHDAAYIQYGREEGRKMAAAMVRWIDDAEGFRDGFSGNWMGEDGLDEFGV</sequence>
<reference evidence="2" key="1">
    <citation type="journal article" date="2020" name="Stud. Mycol.">
        <title>101 Dothideomycetes genomes: a test case for predicting lifestyles and emergence of pathogens.</title>
        <authorList>
            <person name="Haridas S."/>
            <person name="Albert R."/>
            <person name="Binder M."/>
            <person name="Bloem J."/>
            <person name="Labutti K."/>
            <person name="Salamov A."/>
            <person name="Andreopoulos B."/>
            <person name="Baker S."/>
            <person name="Barry K."/>
            <person name="Bills G."/>
            <person name="Bluhm B."/>
            <person name="Cannon C."/>
            <person name="Castanera R."/>
            <person name="Culley D."/>
            <person name="Daum C."/>
            <person name="Ezra D."/>
            <person name="Gonzalez J."/>
            <person name="Henrissat B."/>
            <person name="Kuo A."/>
            <person name="Liang C."/>
            <person name="Lipzen A."/>
            <person name="Lutzoni F."/>
            <person name="Magnuson J."/>
            <person name="Mondo S."/>
            <person name="Nolan M."/>
            <person name="Ohm R."/>
            <person name="Pangilinan J."/>
            <person name="Park H.-J."/>
            <person name="Ramirez L."/>
            <person name="Alfaro M."/>
            <person name="Sun H."/>
            <person name="Tritt A."/>
            <person name="Yoshinaga Y."/>
            <person name="Zwiers L.-H."/>
            <person name="Turgeon B."/>
            <person name="Goodwin S."/>
            <person name="Spatafora J."/>
            <person name="Crous P."/>
            <person name="Grigoriev I."/>
        </authorList>
    </citation>
    <scope>NUCLEOTIDE SEQUENCE</scope>
    <source>
        <strain evidence="2">CBS 130266</strain>
    </source>
</reference>
<feature type="region of interest" description="Disordered" evidence="1">
    <location>
        <begin position="49"/>
        <end position="77"/>
    </location>
</feature>
<comment type="caution">
    <text evidence="2">The sequence shown here is derived from an EMBL/GenBank/DDBJ whole genome shotgun (WGS) entry which is preliminary data.</text>
</comment>
<evidence type="ECO:0000313" key="3">
    <source>
        <dbReference type="Proteomes" id="UP000800235"/>
    </source>
</evidence>
<name>A0A9P4NZE9_9PEZI</name>
<dbReference type="AlphaFoldDB" id="A0A9P4NZE9"/>
<dbReference type="EMBL" id="MU007016">
    <property type="protein sequence ID" value="KAF2434472.1"/>
    <property type="molecule type" value="Genomic_DNA"/>
</dbReference>
<evidence type="ECO:0000313" key="2">
    <source>
        <dbReference type="EMBL" id="KAF2434472.1"/>
    </source>
</evidence>
<evidence type="ECO:0000256" key="1">
    <source>
        <dbReference type="SAM" id="MobiDB-lite"/>
    </source>
</evidence>
<organism evidence="2 3">
    <name type="scientific">Tothia fuscella</name>
    <dbReference type="NCBI Taxonomy" id="1048955"/>
    <lineage>
        <taxon>Eukaryota</taxon>
        <taxon>Fungi</taxon>
        <taxon>Dikarya</taxon>
        <taxon>Ascomycota</taxon>
        <taxon>Pezizomycotina</taxon>
        <taxon>Dothideomycetes</taxon>
        <taxon>Pleosporomycetidae</taxon>
        <taxon>Venturiales</taxon>
        <taxon>Cylindrosympodiaceae</taxon>
        <taxon>Tothia</taxon>
    </lineage>
</organism>
<accession>A0A9P4NZE9</accession>
<gene>
    <name evidence="2" type="ORF">EJ08DRAFT_693508</name>
</gene>
<keyword evidence="3" id="KW-1185">Reference proteome</keyword>
<protein>
    <submittedName>
        <fullName evidence="2">Uncharacterized protein</fullName>
    </submittedName>
</protein>
<proteinExistence type="predicted"/>
<dbReference type="Proteomes" id="UP000800235">
    <property type="component" value="Unassembled WGS sequence"/>
</dbReference>